<dbReference type="InterPro" id="IPR056884">
    <property type="entry name" value="NPHP3-like_N"/>
</dbReference>
<feature type="non-terminal residue" evidence="3">
    <location>
        <position position="1"/>
    </location>
</feature>
<comment type="caution">
    <text evidence="3">The sequence shown here is derived from an EMBL/GenBank/DDBJ whole genome shotgun (WGS) entry which is preliminary data.</text>
</comment>
<dbReference type="Proteomes" id="UP001295794">
    <property type="component" value="Unassembled WGS sequence"/>
</dbReference>
<accession>A0AAD2H8L7</accession>
<sequence>TKQEGLASLAEIRVATEGAKVASGKAQLASENAKVVSEDVREMIVGQQVTSWLAPYDNGPRYHTLLKSRQSGTCEWFVGGTYQQWLDTSNGLFWLHGNRERAIVSHESKFLIAAQLGQAKVSCCMISSSSLVVRCSTRFRSFLVEHLITQKECVAYHLFDFRAPDTYSVLKMLSSLVYQLGTTSETCHGQLEKVYYQLRRSSLSADQDSLHACLLEMIRTSPRRVIIALDALDEFPNPGRKDALLPFLRQLKADAMDNLRLVVTSRREADIHHAVLPLSTHSLDLHDVPESRADDISSYIAAQLALHCGHWSADTCVRVKQTLQERADGM</sequence>
<gene>
    <name evidence="3" type="ORF">MYCIT1_LOCUS16619</name>
</gene>
<evidence type="ECO:0000259" key="2">
    <source>
        <dbReference type="Pfam" id="PF24883"/>
    </source>
</evidence>
<dbReference type="PANTHER" id="PTHR10039:SF16">
    <property type="entry name" value="GPI INOSITOL-DEACYLASE"/>
    <property type="match status" value="1"/>
</dbReference>
<dbReference type="Pfam" id="PF24883">
    <property type="entry name" value="NPHP3_N"/>
    <property type="match status" value="1"/>
</dbReference>
<dbReference type="AlphaFoldDB" id="A0AAD2H8L7"/>
<feature type="non-terminal residue" evidence="3">
    <location>
        <position position="330"/>
    </location>
</feature>
<keyword evidence="1" id="KW-0677">Repeat</keyword>
<dbReference type="PANTHER" id="PTHR10039">
    <property type="entry name" value="AMELOGENIN"/>
    <property type="match status" value="1"/>
</dbReference>
<evidence type="ECO:0000313" key="3">
    <source>
        <dbReference type="EMBL" id="CAK5271528.1"/>
    </source>
</evidence>
<dbReference type="InterPro" id="IPR027417">
    <property type="entry name" value="P-loop_NTPase"/>
</dbReference>
<evidence type="ECO:0000256" key="1">
    <source>
        <dbReference type="ARBA" id="ARBA00022737"/>
    </source>
</evidence>
<name>A0AAD2H8L7_9AGAR</name>
<dbReference type="Gene3D" id="3.40.50.300">
    <property type="entry name" value="P-loop containing nucleotide triphosphate hydrolases"/>
    <property type="match status" value="1"/>
</dbReference>
<feature type="domain" description="Nephrocystin 3-like N-terminal" evidence="2">
    <location>
        <begin position="141"/>
        <end position="266"/>
    </location>
</feature>
<organism evidence="3 4">
    <name type="scientific">Mycena citricolor</name>
    <dbReference type="NCBI Taxonomy" id="2018698"/>
    <lineage>
        <taxon>Eukaryota</taxon>
        <taxon>Fungi</taxon>
        <taxon>Dikarya</taxon>
        <taxon>Basidiomycota</taxon>
        <taxon>Agaricomycotina</taxon>
        <taxon>Agaricomycetes</taxon>
        <taxon>Agaricomycetidae</taxon>
        <taxon>Agaricales</taxon>
        <taxon>Marasmiineae</taxon>
        <taxon>Mycenaceae</taxon>
        <taxon>Mycena</taxon>
    </lineage>
</organism>
<protein>
    <recommendedName>
        <fullName evidence="2">Nephrocystin 3-like N-terminal domain-containing protein</fullName>
    </recommendedName>
</protein>
<dbReference type="EMBL" id="CAVNYO010000172">
    <property type="protein sequence ID" value="CAK5271528.1"/>
    <property type="molecule type" value="Genomic_DNA"/>
</dbReference>
<reference evidence="3" key="1">
    <citation type="submission" date="2023-11" db="EMBL/GenBank/DDBJ databases">
        <authorList>
            <person name="De Vega J J."/>
            <person name="De Vega J J."/>
        </authorList>
    </citation>
    <scope>NUCLEOTIDE SEQUENCE</scope>
</reference>
<keyword evidence="4" id="KW-1185">Reference proteome</keyword>
<evidence type="ECO:0000313" key="4">
    <source>
        <dbReference type="Proteomes" id="UP001295794"/>
    </source>
</evidence>
<proteinExistence type="predicted"/>